<dbReference type="AlphaFoldDB" id="A0AAN6EM20"/>
<dbReference type="EMBL" id="JAJGCB010000023">
    <property type="protein sequence ID" value="KAJ8987678.1"/>
    <property type="molecule type" value="Genomic_DNA"/>
</dbReference>
<reference evidence="1" key="1">
    <citation type="submission" date="2023-01" db="EMBL/GenBank/DDBJ databases">
        <title>Exophiala dermititidis isolated from Cystic Fibrosis Patient.</title>
        <authorList>
            <person name="Kurbessoian T."/>
            <person name="Crocker A."/>
            <person name="Murante D."/>
            <person name="Hogan D.A."/>
            <person name="Stajich J.E."/>
        </authorList>
    </citation>
    <scope>NUCLEOTIDE SEQUENCE</scope>
    <source>
        <strain evidence="1">Ex8</strain>
    </source>
</reference>
<protein>
    <submittedName>
        <fullName evidence="1">Uncharacterized protein</fullName>
    </submittedName>
</protein>
<sequence length="115" mass="13425">MIIQWEFKFLTFQVSLVIQATCSGSMLWLHASLRRLPTCALCHCSSGSGIQKAAILWCACAVRRHFLTFPRRYWDLLHCGHWHLIIGNDNQTKKENCMKKATILRMDKQTNRLYI</sequence>
<organism evidence="1 2">
    <name type="scientific">Exophiala dermatitidis</name>
    <name type="common">Black yeast-like fungus</name>
    <name type="synonym">Wangiella dermatitidis</name>
    <dbReference type="NCBI Taxonomy" id="5970"/>
    <lineage>
        <taxon>Eukaryota</taxon>
        <taxon>Fungi</taxon>
        <taxon>Dikarya</taxon>
        <taxon>Ascomycota</taxon>
        <taxon>Pezizomycotina</taxon>
        <taxon>Eurotiomycetes</taxon>
        <taxon>Chaetothyriomycetidae</taxon>
        <taxon>Chaetothyriales</taxon>
        <taxon>Herpotrichiellaceae</taxon>
        <taxon>Exophiala</taxon>
    </lineage>
</organism>
<accession>A0AAN6EM20</accession>
<evidence type="ECO:0000313" key="2">
    <source>
        <dbReference type="Proteomes" id="UP001161757"/>
    </source>
</evidence>
<gene>
    <name evidence="1" type="ORF">HRR80_008311</name>
</gene>
<comment type="caution">
    <text evidence="1">The sequence shown here is derived from an EMBL/GenBank/DDBJ whole genome shotgun (WGS) entry which is preliminary data.</text>
</comment>
<name>A0AAN6EM20_EXODE</name>
<dbReference type="Proteomes" id="UP001161757">
    <property type="component" value="Unassembled WGS sequence"/>
</dbReference>
<proteinExistence type="predicted"/>
<evidence type="ECO:0000313" key="1">
    <source>
        <dbReference type="EMBL" id="KAJ8987678.1"/>
    </source>
</evidence>